<feature type="chain" id="PRO_5035276337" evidence="1">
    <location>
        <begin position="37"/>
        <end position="157"/>
    </location>
</feature>
<sequence length="157" mass="16305">MQAKLAKAHNHIPIGILMKTRLLAVLTALVSASALAAPAGTLYKDPHCGCCGAHASYLRSAGYSIKEEPRSDMPAIKQQYGTDKAPSCHTLVIGGYAVEGHVPAAAIAKLLKEKPAAKGIAVPGMPANSPGMGEYKPGTIEVVLLTKDGSVKPYGKF</sequence>
<dbReference type="InterPro" id="IPR007332">
    <property type="entry name" value="DUF411"/>
</dbReference>
<protein>
    <submittedName>
        <fullName evidence="2">CopG family transcriptional regulator</fullName>
    </submittedName>
</protein>
<evidence type="ECO:0000313" key="2">
    <source>
        <dbReference type="EMBL" id="MBE9608252.1"/>
    </source>
</evidence>
<name>A0A8J7FI73_9NEIS</name>
<dbReference type="SUPFAM" id="SSF52833">
    <property type="entry name" value="Thioredoxin-like"/>
    <property type="match status" value="1"/>
</dbReference>
<dbReference type="Pfam" id="PF04214">
    <property type="entry name" value="DUF411"/>
    <property type="match status" value="1"/>
</dbReference>
<feature type="signal peptide" evidence="1">
    <location>
        <begin position="1"/>
        <end position="36"/>
    </location>
</feature>
<evidence type="ECO:0000256" key="1">
    <source>
        <dbReference type="SAM" id="SignalP"/>
    </source>
</evidence>
<dbReference type="EMBL" id="JADFUA010000001">
    <property type="protein sequence ID" value="MBE9608252.1"/>
    <property type="molecule type" value="Genomic_DNA"/>
</dbReference>
<proteinExistence type="predicted"/>
<keyword evidence="3" id="KW-1185">Reference proteome</keyword>
<dbReference type="InterPro" id="IPR036249">
    <property type="entry name" value="Thioredoxin-like_sf"/>
</dbReference>
<comment type="caution">
    <text evidence="2">The sequence shown here is derived from an EMBL/GenBank/DDBJ whole genome shotgun (WGS) entry which is preliminary data.</text>
</comment>
<keyword evidence="1" id="KW-0732">Signal</keyword>
<gene>
    <name evidence="2" type="ORF">INR99_02715</name>
</gene>
<accession>A0A8J7FI73</accession>
<dbReference type="AlphaFoldDB" id="A0A8J7FI73"/>
<organism evidence="2 3">
    <name type="scientific">Chitinilyticum piscinae</name>
    <dbReference type="NCBI Taxonomy" id="2866724"/>
    <lineage>
        <taxon>Bacteria</taxon>
        <taxon>Pseudomonadati</taxon>
        <taxon>Pseudomonadota</taxon>
        <taxon>Betaproteobacteria</taxon>
        <taxon>Neisseriales</taxon>
        <taxon>Chitinibacteraceae</taxon>
        <taxon>Chitinilyticum</taxon>
    </lineage>
</organism>
<evidence type="ECO:0000313" key="3">
    <source>
        <dbReference type="Proteomes" id="UP000604481"/>
    </source>
</evidence>
<reference evidence="2 3" key="1">
    <citation type="submission" date="2020-10" db="EMBL/GenBank/DDBJ databases">
        <title>The genome sequence of Chitinilyticum litopenaei 4Y14.</title>
        <authorList>
            <person name="Liu Y."/>
        </authorList>
    </citation>
    <scope>NUCLEOTIDE SEQUENCE [LARGE SCALE GENOMIC DNA]</scope>
    <source>
        <strain evidence="2 3">4Y14</strain>
    </source>
</reference>
<dbReference type="Proteomes" id="UP000604481">
    <property type="component" value="Unassembled WGS sequence"/>
</dbReference>